<evidence type="ECO:0000256" key="4">
    <source>
        <dbReference type="RuleBase" id="RU004508"/>
    </source>
</evidence>
<dbReference type="Pfam" id="PF01041">
    <property type="entry name" value="DegT_DnrJ_EryC1"/>
    <property type="match status" value="2"/>
</dbReference>
<evidence type="ECO:0000256" key="2">
    <source>
        <dbReference type="PIRSR" id="PIRSR000390-1"/>
    </source>
</evidence>
<dbReference type="SUPFAM" id="SSF53383">
    <property type="entry name" value="PLP-dependent transferases"/>
    <property type="match status" value="1"/>
</dbReference>
<dbReference type="GO" id="GO:0008483">
    <property type="term" value="F:transaminase activity"/>
    <property type="evidence" value="ECO:0007669"/>
    <property type="project" value="UniProtKB-KW"/>
</dbReference>
<protein>
    <submittedName>
        <fullName evidence="5">DegT/DnrJ/EryC1/StrS family aminotransferase</fullName>
    </submittedName>
</protein>
<keyword evidence="5" id="KW-0032">Aminotransferase</keyword>
<dbReference type="PANTHER" id="PTHR30244:SF34">
    <property type="entry name" value="DTDP-4-AMINO-4,6-DIDEOXYGALACTOSE TRANSAMINASE"/>
    <property type="match status" value="1"/>
</dbReference>
<feature type="modified residue" description="N6-(pyridoxal phosphate)lysine" evidence="3">
    <location>
        <position position="175"/>
    </location>
</feature>
<dbReference type="GO" id="GO:0030170">
    <property type="term" value="F:pyridoxal phosphate binding"/>
    <property type="evidence" value="ECO:0007669"/>
    <property type="project" value="TreeGrafter"/>
</dbReference>
<gene>
    <name evidence="5" type="ORF">IFK94_11975</name>
</gene>
<evidence type="ECO:0000313" key="5">
    <source>
        <dbReference type="EMBL" id="MBD3868835.1"/>
    </source>
</evidence>
<reference evidence="5 6" key="1">
    <citation type="submission" date="2020-08" db="EMBL/GenBank/DDBJ databases">
        <title>Acidobacteriota in marine sediments use diverse sulfur dissimilation pathways.</title>
        <authorList>
            <person name="Wasmund K."/>
        </authorList>
    </citation>
    <scope>NUCLEOTIDE SEQUENCE [LARGE SCALE GENOMIC DNA]</scope>
    <source>
        <strain evidence="5">MAG AM4</strain>
    </source>
</reference>
<name>A0A8J7C272_9BACT</name>
<dbReference type="AlphaFoldDB" id="A0A8J7C272"/>
<dbReference type="Gene3D" id="3.90.1150.10">
    <property type="entry name" value="Aspartate Aminotransferase, domain 1"/>
    <property type="match status" value="1"/>
</dbReference>
<accession>A0A8J7C272</accession>
<evidence type="ECO:0000256" key="1">
    <source>
        <dbReference type="ARBA" id="ARBA00037999"/>
    </source>
</evidence>
<dbReference type="GO" id="GO:0000271">
    <property type="term" value="P:polysaccharide biosynthetic process"/>
    <property type="evidence" value="ECO:0007669"/>
    <property type="project" value="TreeGrafter"/>
</dbReference>
<comment type="caution">
    <text evidence="5">The sequence shown here is derived from an EMBL/GenBank/DDBJ whole genome shotgun (WGS) entry which is preliminary data.</text>
</comment>
<dbReference type="InterPro" id="IPR015421">
    <property type="entry name" value="PyrdxlP-dep_Trfase_major"/>
</dbReference>
<feature type="active site" description="Proton acceptor" evidence="2">
    <location>
        <position position="175"/>
    </location>
</feature>
<comment type="similarity">
    <text evidence="1 4">Belongs to the DegT/DnrJ/EryC1 family.</text>
</comment>
<evidence type="ECO:0000313" key="6">
    <source>
        <dbReference type="Proteomes" id="UP000648239"/>
    </source>
</evidence>
<dbReference type="PIRSF" id="PIRSF000390">
    <property type="entry name" value="PLP_StrS"/>
    <property type="match status" value="1"/>
</dbReference>
<evidence type="ECO:0000256" key="3">
    <source>
        <dbReference type="PIRSR" id="PIRSR000390-2"/>
    </source>
</evidence>
<organism evidence="5 6">
    <name type="scientific">Candidatus Polarisedimenticola svalbardensis</name>
    <dbReference type="NCBI Taxonomy" id="2886004"/>
    <lineage>
        <taxon>Bacteria</taxon>
        <taxon>Pseudomonadati</taxon>
        <taxon>Acidobacteriota</taxon>
        <taxon>Candidatus Polarisedimenticolia</taxon>
        <taxon>Candidatus Polarisedimenticolales</taxon>
        <taxon>Candidatus Polarisedimenticolaceae</taxon>
        <taxon>Candidatus Polarisedimenticola</taxon>
    </lineage>
</organism>
<sequence>MMRSIPAAGHSIRLRSVVQAALFSTESAPPREFSAAYPGALLTNSGTTALWVAMMAVKDRSPARKIILPSYTCPSVAAAAIGAGLIPVLCDMEPGRFVLNKEHLAALIDGGTLAIVAVHLFGVPEDVEAIRSAAAGRQVAIIEDATQATANPEPSSSRLLGTCGDIGVLSFGRGKPLSVLAGGAVVGCSAELQKQAEEHWRHLPEPAGVLPAIKTVAVLLAYSVLFHPRLFWLPRALPWFRVGETWFAKEFPASKAGSIVPRMLQTVWPGLAAIRAGRERTAIAFRSALEGCVEVRQPDLKAVECGLVRYPLVFDSPQQRDSALAAMEQEGLGGTGMYPAPLHRIPGLAETFPGVTCRHAESLAGRILTLPLHDRVKPEDVDRIAESVREACRNG</sequence>
<dbReference type="InterPro" id="IPR000653">
    <property type="entry name" value="DegT/StrS_aminotransferase"/>
</dbReference>
<dbReference type="Proteomes" id="UP000648239">
    <property type="component" value="Unassembled WGS sequence"/>
</dbReference>
<proteinExistence type="inferred from homology"/>
<dbReference type="Gene3D" id="3.40.640.10">
    <property type="entry name" value="Type I PLP-dependent aspartate aminotransferase-like (Major domain)"/>
    <property type="match status" value="1"/>
</dbReference>
<keyword evidence="3 4" id="KW-0663">Pyridoxal phosphate</keyword>
<dbReference type="EMBL" id="JACXWD010000045">
    <property type="protein sequence ID" value="MBD3868835.1"/>
    <property type="molecule type" value="Genomic_DNA"/>
</dbReference>
<dbReference type="InterPro" id="IPR015424">
    <property type="entry name" value="PyrdxlP-dep_Trfase"/>
</dbReference>
<dbReference type="InterPro" id="IPR015422">
    <property type="entry name" value="PyrdxlP-dep_Trfase_small"/>
</dbReference>
<keyword evidence="5" id="KW-0808">Transferase</keyword>
<dbReference type="PANTHER" id="PTHR30244">
    <property type="entry name" value="TRANSAMINASE"/>
    <property type="match status" value="1"/>
</dbReference>